<dbReference type="InterPro" id="IPR028098">
    <property type="entry name" value="Glyco_trans_4-like_N"/>
</dbReference>
<evidence type="ECO:0000313" key="5">
    <source>
        <dbReference type="Proteomes" id="UP000481327"/>
    </source>
</evidence>
<evidence type="ECO:0000256" key="1">
    <source>
        <dbReference type="ARBA" id="ARBA00022679"/>
    </source>
</evidence>
<dbReference type="Proteomes" id="UP000481327">
    <property type="component" value="Unassembled WGS sequence"/>
</dbReference>
<feature type="domain" description="Glycosyltransferase subfamily 4-like N-terminal" evidence="3">
    <location>
        <begin position="43"/>
        <end position="174"/>
    </location>
</feature>
<dbReference type="GO" id="GO:0016757">
    <property type="term" value="F:glycosyltransferase activity"/>
    <property type="evidence" value="ECO:0007669"/>
    <property type="project" value="InterPro"/>
</dbReference>
<dbReference type="SUPFAM" id="SSF53756">
    <property type="entry name" value="UDP-Glycosyltransferase/glycogen phosphorylase"/>
    <property type="match status" value="1"/>
</dbReference>
<evidence type="ECO:0000259" key="3">
    <source>
        <dbReference type="Pfam" id="PF13439"/>
    </source>
</evidence>
<feature type="domain" description="Glycosyl transferase family 1" evidence="2">
    <location>
        <begin position="189"/>
        <end position="347"/>
    </location>
</feature>
<organism evidence="4 5">
    <name type="scientific">Sandarakinorhabdus fusca</name>
    <dbReference type="NCBI Taxonomy" id="1439888"/>
    <lineage>
        <taxon>Bacteria</taxon>
        <taxon>Pseudomonadati</taxon>
        <taxon>Pseudomonadota</taxon>
        <taxon>Alphaproteobacteria</taxon>
        <taxon>Sphingomonadales</taxon>
        <taxon>Sphingosinicellaceae</taxon>
        <taxon>Sandarakinorhabdus</taxon>
    </lineage>
</organism>
<dbReference type="Pfam" id="PF00534">
    <property type="entry name" value="Glycos_transf_1"/>
    <property type="match status" value="1"/>
</dbReference>
<dbReference type="Gene3D" id="3.40.50.2000">
    <property type="entry name" value="Glycogen Phosphorylase B"/>
    <property type="match status" value="2"/>
</dbReference>
<evidence type="ECO:0000313" key="4">
    <source>
        <dbReference type="EMBL" id="MQT15877.1"/>
    </source>
</evidence>
<dbReference type="CDD" id="cd03809">
    <property type="entry name" value="GT4_MtfB-like"/>
    <property type="match status" value="1"/>
</dbReference>
<sequence>MSLVCIDCRYINGRPSGIGEMMTALVAHIPRLAPDLRFRLLVSPHAPRDLGDAPNVERITVKASANGPGTMWWLPRIADLGGVDLFHATFNILPAGLKMPCITTIHDLMWMQHPEWCDDGWLLPVRRAFFQHGMKRALSQSAFIATVSEATRDALIEALPQVAAQTKAIPSGVSRAFRPWPVDPSTLAALGLDPKRRFVLMVGQSAPYKNHASAIRGFAIACAEHEDVDLLLVQRQGRHSGSLLQVAASLGIADRVRILPAVAEDLLLQLYASAAALLHPSLCEGFGLPLAEAMACGCPVITSDCSAMPEVTGDAAVVVNPRDTAAIAGAIARVLNEPGFAIEMRKRGFARAESLNWEQASLAYIGLYRRILAASTANPPPAPFSLEHAD</sequence>
<dbReference type="RefSeq" id="WP_152576341.1">
    <property type="nucleotide sequence ID" value="NZ_WEFI01000001.1"/>
</dbReference>
<dbReference type="PANTHER" id="PTHR46401:SF2">
    <property type="entry name" value="GLYCOSYLTRANSFERASE WBBK-RELATED"/>
    <property type="match status" value="1"/>
</dbReference>
<dbReference type="InterPro" id="IPR001296">
    <property type="entry name" value="Glyco_trans_1"/>
</dbReference>
<dbReference type="OrthoDB" id="9801609at2"/>
<dbReference type="Pfam" id="PF13439">
    <property type="entry name" value="Glyco_transf_4"/>
    <property type="match status" value="1"/>
</dbReference>
<protein>
    <submittedName>
        <fullName evidence="4">Glycosyltransferase</fullName>
    </submittedName>
</protein>
<gene>
    <name evidence="4" type="ORF">F3168_01180</name>
</gene>
<evidence type="ECO:0000259" key="2">
    <source>
        <dbReference type="Pfam" id="PF00534"/>
    </source>
</evidence>
<reference evidence="4 5" key="1">
    <citation type="submission" date="2019-09" db="EMBL/GenBank/DDBJ databases">
        <title>Polymorphobacter sp. isolated from a lake in China.</title>
        <authorList>
            <person name="Liu Z."/>
        </authorList>
    </citation>
    <scope>NUCLEOTIDE SEQUENCE [LARGE SCALE GENOMIC DNA]</scope>
    <source>
        <strain evidence="4 5">D40P</strain>
    </source>
</reference>
<dbReference type="GO" id="GO:0009103">
    <property type="term" value="P:lipopolysaccharide biosynthetic process"/>
    <property type="evidence" value="ECO:0007669"/>
    <property type="project" value="TreeGrafter"/>
</dbReference>
<accession>A0A7C9GMB7</accession>
<dbReference type="PANTHER" id="PTHR46401">
    <property type="entry name" value="GLYCOSYLTRANSFERASE WBBK-RELATED"/>
    <property type="match status" value="1"/>
</dbReference>
<dbReference type="AlphaFoldDB" id="A0A7C9GMB7"/>
<keyword evidence="1 4" id="KW-0808">Transferase</keyword>
<comment type="caution">
    <text evidence="4">The sequence shown here is derived from an EMBL/GenBank/DDBJ whole genome shotgun (WGS) entry which is preliminary data.</text>
</comment>
<proteinExistence type="predicted"/>
<name>A0A7C9GMB7_9SPHN</name>
<keyword evidence="5" id="KW-1185">Reference proteome</keyword>
<dbReference type="EMBL" id="WIOL01000001">
    <property type="protein sequence ID" value="MQT15877.1"/>
    <property type="molecule type" value="Genomic_DNA"/>
</dbReference>